<keyword evidence="2" id="KW-1185">Reference proteome</keyword>
<proteinExistence type="predicted"/>
<sequence>MKMKSGSLMTKPSKPILCLGFLCLVILCIYVLSHVMNNRNKQFVLFHDHCASWTNASDVIIPNVSELNSMSLFRISCLFNRYVTSLQRLCRDPRRIGNVDYGGFRICMDQGVAPTPGSVIYSYNHGLSQRFISQMTDKFQSTVVFIETDGQSSQFKTFGVFNKVLAGHAKDISVVILKLNAKDFPFLLEFVQILSSVSIKQIILEMHCEKNTEADYVAVLSALQKLHASNYFIYWYDRNWNCVKNKGKINRYNTCWTLNVFLRNPKEKEAVMVKEVGLPNMSPLGNKPVDEREKLKYQDTYLKYISKHQTLCKQMLRLGNIVDGGWDICHDAQFRPKSPCIVYSFGINYDFSFDEDVEKTYGCDVFCFDPSMKTSDYRHSDHIMFYNVGLGEENKEISVSGERWKLKTLRTIQGELGHIDKRIDVLKIDIEGNEKNTLPEMIASGALKNVVQLCLEFHHYYDLGTLRQLYDIGFRIFWSHQNPFSAYYANGDSYAYGMEVYFVNINLERKI</sequence>
<gene>
    <name evidence="3" type="primary">LOC111110406</name>
</gene>
<dbReference type="InterPro" id="IPR025714">
    <property type="entry name" value="Methyltranfer_dom"/>
</dbReference>
<dbReference type="KEGG" id="cvn:111110406"/>
<dbReference type="RefSeq" id="XP_022302605.1">
    <property type="nucleotide sequence ID" value="XM_022446897.1"/>
</dbReference>
<dbReference type="Proteomes" id="UP000694844">
    <property type="component" value="Chromosome 8"/>
</dbReference>
<dbReference type="AlphaFoldDB" id="A0A8B8BGW2"/>
<dbReference type="GeneID" id="111110406"/>
<evidence type="ECO:0000313" key="3">
    <source>
        <dbReference type="RefSeq" id="XP_022302605.1"/>
    </source>
</evidence>
<dbReference type="InterPro" id="IPR029063">
    <property type="entry name" value="SAM-dependent_MTases_sf"/>
</dbReference>
<reference evidence="3" key="1">
    <citation type="submission" date="2025-08" db="UniProtKB">
        <authorList>
            <consortium name="RefSeq"/>
        </authorList>
    </citation>
    <scope>IDENTIFICATION</scope>
    <source>
        <tissue evidence="3">Whole sample</tissue>
    </source>
</reference>
<dbReference type="SUPFAM" id="SSF53335">
    <property type="entry name" value="S-adenosyl-L-methionine-dependent methyltransferases"/>
    <property type="match status" value="1"/>
</dbReference>
<evidence type="ECO:0000313" key="2">
    <source>
        <dbReference type="Proteomes" id="UP000694844"/>
    </source>
</evidence>
<evidence type="ECO:0000259" key="1">
    <source>
        <dbReference type="Pfam" id="PF13383"/>
    </source>
</evidence>
<name>A0A8B8BGW2_CRAVI</name>
<organism evidence="2 3">
    <name type="scientific">Crassostrea virginica</name>
    <name type="common">Eastern oyster</name>
    <dbReference type="NCBI Taxonomy" id="6565"/>
    <lineage>
        <taxon>Eukaryota</taxon>
        <taxon>Metazoa</taxon>
        <taxon>Spiralia</taxon>
        <taxon>Lophotrochozoa</taxon>
        <taxon>Mollusca</taxon>
        <taxon>Bivalvia</taxon>
        <taxon>Autobranchia</taxon>
        <taxon>Pteriomorphia</taxon>
        <taxon>Ostreida</taxon>
        <taxon>Ostreoidea</taxon>
        <taxon>Ostreidae</taxon>
        <taxon>Crassostrea</taxon>
    </lineage>
</organism>
<dbReference type="OrthoDB" id="10006218at2759"/>
<dbReference type="PANTHER" id="PTHR32026:SF10">
    <property type="entry name" value="METHYLTRANSFERASE-LIKE PROTEIN 24-RELATED"/>
    <property type="match status" value="1"/>
</dbReference>
<dbReference type="InterPro" id="IPR026913">
    <property type="entry name" value="METTL24"/>
</dbReference>
<dbReference type="PANTHER" id="PTHR32026">
    <property type="entry name" value="METHYLTRANSFERASE-LIKE PROTEIN 24"/>
    <property type="match status" value="1"/>
</dbReference>
<dbReference type="Pfam" id="PF13383">
    <property type="entry name" value="Methyltransf_22"/>
    <property type="match status" value="1"/>
</dbReference>
<protein>
    <submittedName>
        <fullName evidence="3">Uncharacterized protein LOC111110406</fullName>
    </submittedName>
</protein>
<feature type="domain" description="Methyltransferase" evidence="1">
    <location>
        <begin position="308"/>
        <end position="459"/>
    </location>
</feature>
<accession>A0A8B8BGW2</accession>